<keyword evidence="5" id="KW-1185">Reference proteome</keyword>
<reference evidence="5" key="1">
    <citation type="journal article" date="2012" name="Proc. Natl. Acad. Sci. U.S.A.">
        <title>Genome sequence of the button mushroom Agaricus bisporus reveals mechanisms governing adaptation to a humic-rich ecological niche.</title>
        <authorList>
            <person name="Morin E."/>
            <person name="Kohler A."/>
            <person name="Baker A.R."/>
            <person name="Foulongne-Oriol M."/>
            <person name="Lombard V."/>
            <person name="Nagy L.G."/>
            <person name="Ohm R.A."/>
            <person name="Patyshakuliyeva A."/>
            <person name="Brun A."/>
            <person name="Aerts A.L."/>
            <person name="Bailey A.M."/>
            <person name="Billette C."/>
            <person name="Coutinho P.M."/>
            <person name="Deakin G."/>
            <person name="Doddapaneni H."/>
            <person name="Floudas D."/>
            <person name="Grimwood J."/>
            <person name="Hilden K."/>
            <person name="Kuees U."/>
            <person name="LaButti K.M."/>
            <person name="Lapidus A."/>
            <person name="Lindquist E.A."/>
            <person name="Lucas S.M."/>
            <person name="Murat C."/>
            <person name="Riley R.W."/>
            <person name="Salamov A.A."/>
            <person name="Schmutz J."/>
            <person name="Subramanian V."/>
            <person name="Woesten H.A.B."/>
            <person name="Xu J."/>
            <person name="Eastwood D.C."/>
            <person name="Foster G.D."/>
            <person name="Sonnenberg A.S."/>
            <person name="Cullen D."/>
            <person name="de Vries R.P."/>
            <person name="Lundell T."/>
            <person name="Hibbett D.S."/>
            <person name="Henrissat B."/>
            <person name="Burton K.S."/>
            <person name="Kerrigan R.W."/>
            <person name="Challen M.P."/>
            <person name="Grigoriev I.V."/>
            <person name="Martin F."/>
        </authorList>
    </citation>
    <scope>NUCLEOTIDE SEQUENCE [LARGE SCALE GENOMIC DNA]</scope>
    <source>
        <strain evidence="5">JB137-S8 / ATCC MYA-4627 / FGSC 10392</strain>
    </source>
</reference>
<dbReference type="KEGG" id="abp:AGABI1DRAFT125235"/>
<proteinExistence type="predicted"/>
<dbReference type="Gene3D" id="1.25.10.10">
    <property type="entry name" value="Leucine-rich Repeat Variant"/>
    <property type="match status" value="2"/>
</dbReference>
<feature type="repeat" description="HEAT" evidence="2">
    <location>
        <begin position="646"/>
        <end position="684"/>
    </location>
</feature>
<protein>
    <recommendedName>
        <fullName evidence="6">TOG domain-containing protein</fullName>
    </recommendedName>
</protein>
<dbReference type="SUPFAM" id="SSF48371">
    <property type="entry name" value="ARM repeat"/>
    <property type="match status" value="1"/>
</dbReference>
<feature type="region of interest" description="Disordered" evidence="3">
    <location>
        <begin position="458"/>
        <end position="533"/>
    </location>
</feature>
<gene>
    <name evidence="4" type="ORF">AGABI1DRAFT_125235</name>
</gene>
<feature type="compositionally biased region" description="Polar residues" evidence="3">
    <location>
        <begin position="521"/>
        <end position="533"/>
    </location>
</feature>
<dbReference type="OMA" id="TWHVRHS"/>
<dbReference type="InterPro" id="IPR016024">
    <property type="entry name" value="ARM-type_fold"/>
</dbReference>
<dbReference type="AlphaFoldDB" id="K5W7E6"/>
<name>K5W7E6_AGABU</name>
<dbReference type="GO" id="GO:0005737">
    <property type="term" value="C:cytoplasm"/>
    <property type="evidence" value="ECO:0007669"/>
    <property type="project" value="TreeGrafter"/>
</dbReference>
<dbReference type="GO" id="GO:0019888">
    <property type="term" value="F:protein phosphatase regulator activity"/>
    <property type="evidence" value="ECO:0007669"/>
    <property type="project" value="TreeGrafter"/>
</dbReference>
<dbReference type="InterPro" id="IPR051023">
    <property type="entry name" value="PP2A_Regulatory_Subunit_A"/>
</dbReference>
<feature type="compositionally biased region" description="Polar residues" evidence="3">
    <location>
        <begin position="484"/>
        <end position="511"/>
    </location>
</feature>
<evidence type="ECO:0000313" key="4">
    <source>
        <dbReference type="EMBL" id="EKM82769.1"/>
    </source>
</evidence>
<feature type="region of interest" description="Disordered" evidence="3">
    <location>
        <begin position="15"/>
        <end position="127"/>
    </location>
</feature>
<feature type="compositionally biased region" description="Low complexity" evidence="3">
    <location>
        <begin position="17"/>
        <end position="31"/>
    </location>
</feature>
<dbReference type="PANTHER" id="PTHR10648:SF1">
    <property type="entry name" value="SERINE_THREONINE-PROTEIN PHOSPHATASE 4 REGULATORY SUBUNIT 1"/>
    <property type="match status" value="1"/>
</dbReference>
<feature type="compositionally biased region" description="Basic and acidic residues" evidence="3">
    <location>
        <begin position="51"/>
        <end position="61"/>
    </location>
</feature>
<sequence>MGSFLSVPYLSFHHPMDSSPSSSANPSRPTHIPLPPPPAFASFLSTPSPSQRDDPFAEDVHSPFLQFYTAPSTPYSDVDSPHSPSPGPADYFTPPSSPFVEIPVSQSPSPAADAYSVPDGQGPENPLSPPATASFVAHNPPNNYVSLSPYGTDDIYPGIPVDIVNDLILDDGSLTALEKIYLFCRSKQVIHRSFIVKNMPQLLQEVSPQEAVEYVLPLFRELVLDPDESVQEEFSRALGDVMWWFLTASVVDDCNTEEGDDNVLQPAQMHYQTFTPLFGTLILSSNGNVSETARCSITTVLERIKKVDDKDTLARGHPVRPSLPPENLWKHPVQDYAMDDPEPQEEELHVGVFGPEERTRVKHEIFAAIIVALGRLDSLWQNNGNCDQDGLVTAGSKVDERRSLLQAQNGDTVRVISPDDPIHENGDTTSTVLDASSANVITKEDVVNPYFPIVPTAFSTPSSTPSASSTSSSSGSSPRVLVTGVSSSPSFNRTGTETGTPSPHHSCSMHTSPDEDPRQATYDTNLSAPTLQSPSSQYALPAFLRPRRLSQPKGPLAYQLNLGNMIHEEEEDIFYDEQVTNGRWSTMRLIAAVASNGIADLDAEIYFINDVNRAVRDPVFWVRREAAFAVGALARVVPIEFVVRDLLPMFMCLVSDPHPDVRQNILFSLPPLAQRLPFEERRKLTFKTLTALSQDPEITVRESALDSLSETIYAFADDPQGPPDFLLRMYLGREEDKIVRNGTRLITFDVPPPMEAFYLDTKRPLTLAFGFPAVTLTLGKDRWGELRGAYQDLAANRMNDVKRSLAAGLGEIAKIIGAEHTRQDIVPVWWDAINCKDSATRIRAIENLDVLASVVGKEQGLSFWEGVMNNWENKVFRVWRERKIILQELIKVAGILGQEILPVVKVIETHALADLEQGVRDVAIDCLPKVLDLLSSRQDIREDLNAAIDGLITSTFRRRMTYASCQRSLFLASVNSGRKPSTALTDATLRVISDLSKDTVTDVRISVARFVGSVCDKFVRESESVPNLLVEIVKRLSQDTSLSVKKFIPELMTLLTGHSVAFPSSSDEVQRSADLPVRSRHFSKPPFPRSDSSPSVLSAGFNWR</sequence>
<organism evidence="4 5">
    <name type="scientific">Agaricus bisporus var. burnettii (strain JB137-S8 / ATCC MYA-4627 / FGSC 10392)</name>
    <name type="common">White button mushroom</name>
    <dbReference type="NCBI Taxonomy" id="597362"/>
    <lineage>
        <taxon>Eukaryota</taxon>
        <taxon>Fungi</taxon>
        <taxon>Dikarya</taxon>
        <taxon>Basidiomycota</taxon>
        <taxon>Agaricomycotina</taxon>
        <taxon>Agaricomycetes</taxon>
        <taxon>Agaricomycetidae</taxon>
        <taxon>Agaricales</taxon>
        <taxon>Agaricineae</taxon>
        <taxon>Agaricaceae</taxon>
        <taxon>Agaricus</taxon>
    </lineage>
</organism>
<feature type="compositionally biased region" description="Low complexity" evidence="3">
    <location>
        <begin position="40"/>
        <end position="50"/>
    </location>
</feature>
<feature type="compositionally biased region" description="Low complexity" evidence="3">
    <location>
        <begin position="458"/>
        <end position="478"/>
    </location>
</feature>
<dbReference type="RefSeq" id="XP_007326694.1">
    <property type="nucleotide sequence ID" value="XM_007326632.1"/>
</dbReference>
<dbReference type="Proteomes" id="UP000008493">
    <property type="component" value="Unassembled WGS sequence"/>
</dbReference>
<evidence type="ECO:0000313" key="5">
    <source>
        <dbReference type="Proteomes" id="UP000008493"/>
    </source>
</evidence>
<dbReference type="PANTHER" id="PTHR10648">
    <property type="entry name" value="SERINE/THREONINE-PROTEIN PHOSPHATASE PP2A 65 KDA REGULATORY SUBUNIT"/>
    <property type="match status" value="1"/>
</dbReference>
<dbReference type="PROSITE" id="PS50077">
    <property type="entry name" value="HEAT_REPEAT"/>
    <property type="match status" value="1"/>
</dbReference>
<evidence type="ECO:0000256" key="1">
    <source>
        <dbReference type="ARBA" id="ARBA00022737"/>
    </source>
</evidence>
<evidence type="ECO:0000256" key="2">
    <source>
        <dbReference type="PROSITE-ProRule" id="PRU00103"/>
    </source>
</evidence>
<accession>K5W7E6</accession>
<evidence type="ECO:0008006" key="6">
    <source>
        <dbReference type="Google" id="ProtNLM"/>
    </source>
</evidence>
<dbReference type="eggNOG" id="KOG0211">
    <property type="taxonomic scope" value="Eukaryota"/>
</dbReference>
<dbReference type="InterPro" id="IPR021133">
    <property type="entry name" value="HEAT_type_2"/>
</dbReference>
<dbReference type="InParanoid" id="K5W7E6"/>
<dbReference type="InterPro" id="IPR011989">
    <property type="entry name" value="ARM-like"/>
</dbReference>
<evidence type="ECO:0000256" key="3">
    <source>
        <dbReference type="SAM" id="MobiDB-lite"/>
    </source>
</evidence>
<keyword evidence="1" id="KW-0677">Repeat</keyword>
<dbReference type="HOGENOM" id="CLU_006095_0_0_1"/>
<dbReference type="OrthoDB" id="340346at2759"/>
<dbReference type="GeneID" id="18826275"/>
<dbReference type="EMBL" id="JH971386">
    <property type="protein sequence ID" value="EKM82769.1"/>
    <property type="molecule type" value="Genomic_DNA"/>
</dbReference>
<dbReference type="STRING" id="597362.K5W7E6"/>